<reference evidence="1 2" key="1">
    <citation type="submission" date="2016-08" db="EMBL/GenBank/DDBJ databases">
        <title>Draft genome of the agarase producing Sphingomonas sp. MCT13.</title>
        <authorList>
            <person name="D'Andrea M.M."/>
            <person name="Rossolini G.M."/>
            <person name="Thaller M.C."/>
        </authorList>
    </citation>
    <scope>NUCLEOTIDE SEQUENCE [LARGE SCALE GENOMIC DNA]</scope>
    <source>
        <strain evidence="1 2">MCT13</strain>
    </source>
</reference>
<proteinExistence type="predicted"/>
<protein>
    <submittedName>
        <fullName evidence="1">Uncharacterized protein</fullName>
    </submittedName>
</protein>
<organism evidence="1 2">
    <name type="scientific">Sphingomonas turrisvirgatae</name>
    <dbReference type="NCBI Taxonomy" id="1888892"/>
    <lineage>
        <taxon>Bacteria</taxon>
        <taxon>Pseudomonadati</taxon>
        <taxon>Pseudomonadota</taxon>
        <taxon>Alphaproteobacteria</taxon>
        <taxon>Sphingomonadales</taxon>
        <taxon>Sphingomonadaceae</taxon>
        <taxon>Sphingomonas</taxon>
    </lineage>
</organism>
<gene>
    <name evidence="1" type="ORF">BFL28_08280</name>
</gene>
<dbReference type="RefSeq" id="WP_069322255.1">
    <property type="nucleotide sequence ID" value="NZ_MDDS01000086.1"/>
</dbReference>
<evidence type="ECO:0000313" key="2">
    <source>
        <dbReference type="Proteomes" id="UP000094487"/>
    </source>
</evidence>
<dbReference type="AlphaFoldDB" id="A0A1E3LQM6"/>
<keyword evidence="2" id="KW-1185">Reference proteome</keyword>
<name>A0A1E3LQM6_9SPHN</name>
<comment type="caution">
    <text evidence="1">The sequence shown here is derived from an EMBL/GenBank/DDBJ whole genome shotgun (WGS) entry which is preliminary data.</text>
</comment>
<dbReference type="EMBL" id="MDDS01000086">
    <property type="protein sequence ID" value="ODP36069.1"/>
    <property type="molecule type" value="Genomic_DNA"/>
</dbReference>
<dbReference type="STRING" id="1888892.BFL28_08280"/>
<sequence length="335" mass="33990">MNGRGRPLRFVALVAAGWAGARVLILWPDGGDLPAAIEEAFPIQGAVAAEPAVVASAKRAAPSLFVPLAVALPAVARPAWPPPQRADRGEPAAEAAELVALERPEVLGAPVGALPGLVLPSGPSASVQLPSRWSASGWFVTGRGAPAGGPLLGGDQAGLRVAYALDESQRLRAYLRATAPLASAAREVALGVEWQPSDLPLRVVAEQRVGLDGNAGGPAIGVVGGVDAIELPIEFELSAYGQAGIVWRGRADPFADGAVRVTREVAGIGPARVALGGGVWGAAQRDATRLDLGPSAVATLPLGGRAVKLSIDWRERVAGNARPGSGPAVTLGADF</sequence>
<accession>A0A1E3LQM6</accession>
<dbReference type="Proteomes" id="UP000094487">
    <property type="component" value="Unassembled WGS sequence"/>
</dbReference>
<evidence type="ECO:0000313" key="1">
    <source>
        <dbReference type="EMBL" id="ODP36069.1"/>
    </source>
</evidence>
<dbReference type="OrthoDB" id="7427399at2"/>